<dbReference type="InterPro" id="IPR050276">
    <property type="entry name" value="MshD_Acetyltransferase"/>
</dbReference>
<reference evidence="2 3" key="1">
    <citation type="submission" date="2018-05" db="EMBL/GenBank/DDBJ databases">
        <title>Streptomyces venezuelae.</title>
        <authorList>
            <person name="Kim W."/>
            <person name="Lee N."/>
            <person name="Cho B.-K."/>
        </authorList>
    </citation>
    <scope>NUCLEOTIDE SEQUENCE [LARGE SCALE GENOMIC DNA]</scope>
    <source>
        <strain evidence="2 3">ATCC 21782</strain>
    </source>
</reference>
<feature type="domain" description="N-acetyltransferase" evidence="1">
    <location>
        <begin position="14"/>
        <end position="158"/>
    </location>
</feature>
<dbReference type="InterPro" id="IPR000182">
    <property type="entry name" value="GNAT_dom"/>
</dbReference>
<name>A0A5P2D0J4_STRVZ</name>
<evidence type="ECO:0000313" key="2">
    <source>
        <dbReference type="EMBL" id="QES48654.1"/>
    </source>
</evidence>
<evidence type="ECO:0000259" key="1">
    <source>
        <dbReference type="PROSITE" id="PS51186"/>
    </source>
</evidence>
<dbReference type="RefSeq" id="WP_150208146.1">
    <property type="nucleotide sequence ID" value="NZ_CP029190.1"/>
</dbReference>
<keyword evidence="2" id="KW-0808">Transferase</keyword>
<protein>
    <submittedName>
        <fullName evidence="2">GNAT family N-acetyltransferase</fullName>
    </submittedName>
</protein>
<dbReference type="EMBL" id="CP029190">
    <property type="protein sequence ID" value="QES48654.1"/>
    <property type="molecule type" value="Genomic_DNA"/>
</dbReference>
<dbReference type="PROSITE" id="PS51186">
    <property type="entry name" value="GNAT"/>
    <property type="match status" value="1"/>
</dbReference>
<sequence length="170" mass="18471">MIEYGFTDRAGRAIGLAGVTDENWRAVADIAPRDDQRRFVAALAARYLLLSWRGGDWNSLAVTADDAVVGHVMWAYDDGDGSHWIGGMVVDASEQGKGVGRAAVRVLARWLSERPGFREVRLSYHPDNTSAAHLYESIGFTLTGEREDDEVVAALSTRATDKAGHPGPTD</sequence>
<dbReference type="PANTHER" id="PTHR43617">
    <property type="entry name" value="L-AMINO ACID N-ACETYLTRANSFERASE"/>
    <property type="match status" value="1"/>
</dbReference>
<dbReference type="Proteomes" id="UP000325211">
    <property type="component" value="Chromosome"/>
</dbReference>
<dbReference type="OrthoDB" id="3526335at2"/>
<dbReference type="AlphaFoldDB" id="A0A5P2D0J4"/>
<organism evidence="2 3">
    <name type="scientific">Streptomyces venezuelae</name>
    <dbReference type="NCBI Taxonomy" id="54571"/>
    <lineage>
        <taxon>Bacteria</taxon>
        <taxon>Bacillati</taxon>
        <taxon>Actinomycetota</taxon>
        <taxon>Actinomycetes</taxon>
        <taxon>Kitasatosporales</taxon>
        <taxon>Streptomycetaceae</taxon>
        <taxon>Streptomyces</taxon>
    </lineage>
</organism>
<dbReference type="CDD" id="cd04301">
    <property type="entry name" value="NAT_SF"/>
    <property type="match status" value="1"/>
</dbReference>
<dbReference type="Gene3D" id="3.40.630.30">
    <property type="match status" value="1"/>
</dbReference>
<dbReference type="GO" id="GO:0016747">
    <property type="term" value="F:acyltransferase activity, transferring groups other than amino-acyl groups"/>
    <property type="evidence" value="ECO:0007669"/>
    <property type="project" value="InterPro"/>
</dbReference>
<dbReference type="Pfam" id="PF00583">
    <property type="entry name" value="Acetyltransf_1"/>
    <property type="match status" value="1"/>
</dbReference>
<dbReference type="SUPFAM" id="SSF55729">
    <property type="entry name" value="Acyl-CoA N-acyltransferases (Nat)"/>
    <property type="match status" value="1"/>
</dbReference>
<gene>
    <name evidence="2" type="ORF">DEJ50_13280</name>
</gene>
<evidence type="ECO:0000313" key="3">
    <source>
        <dbReference type="Proteomes" id="UP000325211"/>
    </source>
</evidence>
<dbReference type="PANTHER" id="PTHR43617:SF2">
    <property type="entry name" value="UPF0039 PROTEIN SLL0451"/>
    <property type="match status" value="1"/>
</dbReference>
<accession>A0A5P2D0J4</accession>
<proteinExistence type="predicted"/>
<dbReference type="InterPro" id="IPR016181">
    <property type="entry name" value="Acyl_CoA_acyltransferase"/>
</dbReference>